<feature type="coiled-coil region" evidence="1">
    <location>
        <begin position="257"/>
        <end position="291"/>
    </location>
</feature>
<keyword evidence="1" id="KW-0175">Coiled coil</keyword>
<dbReference type="EMBL" id="CABPSR010000027">
    <property type="protein sequence ID" value="VVE85417.1"/>
    <property type="molecule type" value="Genomic_DNA"/>
</dbReference>
<feature type="region of interest" description="Disordered" evidence="2">
    <location>
        <begin position="1"/>
        <end position="28"/>
    </location>
</feature>
<reference evidence="3 4" key="1">
    <citation type="submission" date="2019-08" db="EMBL/GenBank/DDBJ databases">
        <authorList>
            <person name="Peeters C."/>
        </authorList>
    </citation>
    <scope>NUCLEOTIDE SEQUENCE [LARGE SCALE GENOMIC DNA]</scope>
    <source>
        <strain evidence="3 4">LMG 31121</strain>
    </source>
</reference>
<evidence type="ECO:0000313" key="4">
    <source>
        <dbReference type="Proteomes" id="UP000335538"/>
    </source>
</evidence>
<proteinExistence type="predicted"/>
<gene>
    <name evidence="3" type="ORF">PSP31121_05235</name>
</gene>
<dbReference type="AlphaFoldDB" id="A0A5E5BJF8"/>
<evidence type="ECO:0000256" key="2">
    <source>
        <dbReference type="SAM" id="MobiDB-lite"/>
    </source>
</evidence>
<sequence length="704" mass="75736">MLNRVGSTIYHPAPSQAHPLQGQPSGSGAIVGEQDGTHDVVQGPIQDVDVVGGQNEIIQPGMGAAETERRLRQMLGIDMPRPQGEQPEFVSERVAPRRSSSFGFPAGGRATSALPGHTSLLRSVPRDGVPSEPVADRPGAPQRFVPVIPLEAEQNRLAELGAPLLPRLGGAGRDAHVSLLSEVAAAPVVPQQELRLGGPKLYWFWAGMSTGNGLAQVLKKVACAAPVFYAGTIVAGGIEAFTVCTKRRRQHAEQRGLNAVLEQLRDATARYREAATRYREAARRYREAARRYNSRTEAAVDIARPSSEDAMAVIESVETSVRLAHLEKSDGPSRTMLVRDTPVQLTGGAMKTATLIGKLTGFFPTVVSSAISAIVSTVAGGLHAVQGKQEWGRAESAQQVLRTFADGPVAWSAASEDEPKAVLRALDQSVRRSRRNTQGTRFDRLLDAANGNELGTVFRVAKEVRTALVKNLSDSIQACTEQARTAKIRMVYGLTSASLSGAVSVFALSEMSGPLVEGTTLGLTVLSTTWLVYAAVRLGKADRARKQAVSLTATPQECSKIILWATLPLSDLEAAVRTEALVERFFTSVLLLRLLTKPKPPDKDAPQDPAEEALDLHRKIAKRLLELVAFTEVEIAALETVSRGCTPQQLIDAVEYIYAHIVGNMASEKKISDVADTWRLTLSPRVDRLAESAQGHERAAIDGD</sequence>
<evidence type="ECO:0000313" key="3">
    <source>
        <dbReference type="EMBL" id="VVE85417.1"/>
    </source>
</evidence>
<name>A0A5E5BJF8_9BURK</name>
<feature type="region of interest" description="Disordered" evidence="2">
    <location>
        <begin position="79"/>
        <end position="116"/>
    </location>
</feature>
<accession>A0A5E5BJF8</accession>
<organism evidence="3 4">
    <name type="scientific">Pandoraea sputorum</name>
    <dbReference type="NCBI Taxonomy" id="93222"/>
    <lineage>
        <taxon>Bacteria</taxon>
        <taxon>Pseudomonadati</taxon>
        <taxon>Pseudomonadota</taxon>
        <taxon>Betaproteobacteria</taxon>
        <taxon>Burkholderiales</taxon>
        <taxon>Burkholderiaceae</taxon>
        <taxon>Pandoraea</taxon>
    </lineage>
</organism>
<dbReference type="Proteomes" id="UP000335538">
    <property type="component" value="Unassembled WGS sequence"/>
</dbReference>
<protein>
    <submittedName>
        <fullName evidence="3">Uncharacterized protein</fullName>
    </submittedName>
</protein>
<evidence type="ECO:0000256" key="1">
    <source>
        <dbReference type="SAM" id="Coils"/>
    </source>
</evidence>